<dbReference type="EnsemblPlants" id="AES61143">
    <property type="protein sequence ID" value="AES61143"/>
    <property type="gene ID" value="MTR_1g079390"/>
</dbReference>
<reference evidence="2" key="3">
    <citation type="submission" date="2015-04" db="UniProtKB">
        <authorList>
            <consortium name="EnsemblPlants"/>
        </authorList>
    </citation>
    <scope>IDENTIFICATION</scope>
    <source>
        <strain evidence="2">cv. Jemalong A17</strain>
    </source>
</reference>
<sequence length="55" mass="6488">MYMFEPRLQRPSVRRDGWLEIEMGEFFNSGKCEEVQMNVMEIKGGWKSGLFLEGI</sequence>
<dbReference type="AlphaFoldDB" id="G7I5M2"/>
<gene>
    <name evidence="1" type="ordered locus">MTR_1g079390</name>
</gene>
<dbReference type="Pfam" id="PF14299">
    <property type="entry name" value="PP2"/>
    <property type="match status" value="1"/>
</dbReference>
<evidence type="ECO:0000313" key="2">
    <source>
        <dbReference type="EnsemblPlants" id="AES61143"/>
    </source>
</evidence>
<dbReference type="PANTHER" id="PTHR32278:SF131">
    <property type="entry name" value="F-BOX PROTEIN PP2-A13"/>
    <property type="match status" value="1"/>
</dbReference>
<keyword evidence="3" id="KW-1185">Reference proteome</keyword>
<evidence type="ECO:0000313" key="1">
    <source>
        <dbReference type="EMBL" id="AES61143.1"/>
    </source>
</evidence>
<dbReference type="InterPro" id="IPR025886">
    <property type="entry name" value="PP2-like"/>
</dbReference>
<protein>
    <submittedName>
        <fullName evidence="1">Phloem protein</fullName>
    </submittedName>
</protein>
<reference evidence="1 3" key="2">
    <citation type="journal article" date="2014" name="BMC Genomics">
        <title>An improved genome release (version Mt4.0) for the model legume Medicago truncatula.</title>
        <authorList>
            <person name="Tang H."/>
            <person name="Krishnakumar V."/>
            <person name="Bidwell S."/>
            <person name="Rosen B."/>
            <person name="Chan A."/>
            <person name="Zhou S."/>
            <person name="Gentzbittel L."/>
            <person name="Childs K.L."/>
            <person name="Yandell M."/>
            <person name="Gundlach H."/>
            <person name="Mayer K.F."/>
            <person name="Schwartz D.C."/>
            <person name="Town C.D."/>
        </authorList>
    </citation>
    <scope>GENOME REANNOTATION</scope>
    <source>
        <strain evidence="2 3">cv. Jemalong A17</strain>
    </source>
</reference>
<dbReference type="EMBL" id="CM001217">
    <property type="protein sequence ID" value="AES61143.1"/>
    <property type="molecule type" value="Genomic_DNA"/>
</dbReference>
<proteinExistence type="predicted"/>
<dbReference type="PANTHER" id="PTHR32278">
    <property type="entry name" value="F-BOX DOMAIN-CONTAINING PROTEIN"/>
    <property type="match status" value="1"/>
</dbReference>
<reference evidence="1 3" key="1">
    <citation type="journal article" date="2011" name="Nature">
        <title>The Medicago genome provides insight into the evolution of rhizobial symbioses.</title>
        <authorList>
            <person name="Young N.D."/>
            <person name="Debelle F."/>
            <person name="Oldroyd G.E."/>
            <person name="Geurts R."/>
            <person name="Cannon S.B."/>
            <person name="Udvardi M.K."/>
            <person name="Benedito V.A."/>
            <person name="Mayer K.F."/>
            <person name="Gouzy J."/>
            <person name="Schoof H."/>
            <person name="Van de Peer Y."/>
            <person name="Proost S."/>
            <person name="Cook D.R."/>
            <person name="Meyers B.C."/>
            <person name="Spannagl M."/>
            <person name="Cheung F."/>
            <person name="De Mita S."/>
            <person name="Krishnakumar V."/>
            <person name="Gundlach H."/>
            <person name="Zhou S."/>
            <person name="Mudge J."/>
            <person name="Bharti A.K."/>
            <person name="Murray J.D."/>
            <person name="Naoumkina M.A."/>
            <person name="Rosen B."/>
            <person name="Silverstein K.A."/>
            <person name="Tang H."/>
            <person name="Rombauts S."/>
            <person name="Zhao P.X."/>
            <person name="Zhou P."/>
            <person name="Barbe V."/>
            <person name="Bardou P."/>
            <person name="Bechner M."/>
            <person name="Bellec A."/>
            <person name="Berger A."/>
            <person name="Berges H."/>
            <person name="Bidwell S."/>
            <person name="Bisseling T."/>
            <person name="Choisne N."/>
            <person name="Couloux A."/>
            <person name="Denny R."/>
            <person name="Deshpande S."/>
            <person name="Dai X."/>
            <person name="Doyle J.J."/>
            <person name="Dudez A.M."/>
            <person name="Farmer A.D."/>
            <person name="Fouteau S."/>
            <person name="Franken C."/>
            <person name="Gibelin C."/>
            <person name="Gish J."/>
            <person name="Goldstein S."/>
            <person name="Gonzalez A.J."/>
            <person name="Green P.J."/>
            <person name="Hallab A."/>
            <person name="Hartog M."/>
            <person name="Hua A."/>
            <person name="Humphray S.J."/>
            <person name="Jeong D.H."/>
            <person name="Jing Y."/>
            <person name="Jocker A."/>
            <person name="Kenton S.M."/>
            <person name="Kim D.J."/>
            <person name="Klee K."/>
            <person name="Lai H."/>
            <person name="Lang C."/>
            <person name="Lin S."/>
            <person name="Macmil S.L."/>
            <person name="Magdelenat G."/>
            <person name="Matthews L."/>
            <person name="McCorrison J."/>
            <person name="Monaghan E.L."/>
            <person name="Mun J.H."/>
            <person name="Najar F.Z."/>
            <person name="Nicholson C."/>
            <person name="Noirot C."/>
            <person name="O'Bleness M."/>
            <person name="Paule C.R."/>
            <person name="Poulain J."/>
            <person name="Prion F."/>
            <person name="Qin B."/>
            <person name="Qu C."/>
            <person name="Retzel E.F."/>
            <person name="Riddle C."/>
            <person name="Sallet E."/>
            <person name="Samain S."/>
            <person name="Samson N."/>
            <person name="Sanders I."/>
            <person name="Saurat O."/>
            <person name="Scarpelli C."/>
            <person name="Schiex T."/>
            <person name="Segurens B."/>
            <person name="Severin A.J."/>
            <person name="Sherrier D.J."/>
            <person name="Shi R."/>
            <person name="Sims S."/>
            <person name="Singer S.R."/>
            <person name="Sinharoy S."/>
            <person name="Sterck L."/>
            <person name="Viollet A."/>
            <person name="Wang B.B."/>
            <person name="Wang K."/>
            <person name="Wang M."/>
            <person name="Wang X."/>
            <person name="Warfsmann J."/>
            <person name="Weissenbach J."/>
            <person name="White D.D."/>
            <person name="White J.D."/>
            <person name="Wiley G.B."/>
            <person name="Wincker P."/>
            <person name="Xing Y."/>
            <person name="Yang L."/>
            <person name="Yao Z."/>
            <person name="Ying F."/>
            <person name="Zhai J."/>
            <person name="Zhou L."/>
            <person name="Zuber A."/>
            <person name="Denarie J."/>
            <person name="Dixon R.A."/>
            <person name="May G.D."/>
            <person name="Schwartz D.C."/>
            <person name="Rogers J."/>
            <person name="Quetier F."/>
            <person name="Town C.D."/>
            <person name="Roe B.A."/>
        </authorList>
    </citation>
    <scope>NUCLEOTIDE SEQUENCE [LARGE SCALE GENOMIC DNA]</scope>
    <source>
        <strain evidence="1">A17</strain>
        <strain evidence="2 3">cv. Jemalong A17</strain>
    </source>
</reference>
<dbReference type="Proteomes" id="UP000002051">
    <property type="component" value="Unassembled WGS sequence"/>
</dbReference>
<accession>G7I5M2</accession>
<organism evidence="1 3">
    <name type="scientific">Medicago truncatula</name>
    <name type="common">Barrel medic</name>
    <name type="synonym">Medicago tribuloides</name>
    <dbReference type="NCBI Taxonomy" id="3880"/>
    <lineage>
        <taxon>Eukaryota</taxon>
        <taxon>Viridiplantae</taxon>
        <taxon>Streptophyta</taxon>
        <taxon>Embryophyta</taxon>
        <taxon>Tracheophyta</taxon>
        <taxon>Spermatophyta</taxon>
        <taxon>Magnoliopsida</taxon>
        <taxon>eudicotyledons</taxon>
        <taxon>Gunneridae</taxon>
        <taxon>Pentapetalae</taxon>
        <taxon>rosids</taxon>
        <taxon>fabids</taxon>
        <taxon>Fabales</taxon>
        <taxon>Fabaceae</taxon>
        <taxon>Papilionoideae</taxon>
        <taxon>50 kb inversion clade</taxon>
        <taxon>NPAAA clade</taxon>
        <taxon>Hologalegina</taxon>
        <taxon>IRL clade</taxon>
        <taxon>Trifolieae</taxon>
        <taxon>Medicago</taxon>
    </lineage>
</organism>
<dbReference type="PaxDb" id="3880-AES61143"/>
<dbReference type="OMA" id="EVEMNFK"/>
<evidence type="ECO:0000313" key="3">
    <source>
        <dbReference type="Proteomes" id="UP000002051"/>
    </source>
</evidence>
<dbReference type="HOGENOM" id="CLU_3035329_0_0_1"/>
<name>G7I5M2_MEDTR</name>